<dbReference type="EMBL" id="JAEAOA010001922">
    <property type="protein sequence ID" value="KAK3610937.1"/>
    <property type="molecule type" value="Genomic_DNA"/>
</dbReference>
<keyword evidence="2" id="KW-1185">Reference proteome</keyword>
<proteinExistence type="predicted"/>
<organism evidence="1 2">
    <name type="scientific">Potamilus streckersoni</name>
    <dbReference type="NCBI Taxonomy" id="2493646"/>
    <lineage>
        <taxon>Eukaryota</taxon>
        <taxon>Metazoa</taxon>
        <taxon>Spiralia</taxon>
        <taxon>Lophotrochozoa</taxon>
        <taxon>Mollusca</taxon>
        <taxon>Bivalvia</taxon>
        <taxon>Autobranchia</taxon>
        <taxon>Heteroconchia</taxon>
        <taxon>Palaeoheterodonta</taxon>
        <taxon>Unionida</taxon>
        <taxon>Unionoidea</taxon>
        <taxon>Unionidae</taxon>
        <taxon>Ambleminae</taxon>
        <taxon>Lampsilini</taxon>
        <taxon>Potamilus</taxon>
    </lineage>
</organism>
<reference evidence="1" key="1">
    <citation type="journal article" date="2021" name="Genome Biol. Evol.">
        <title>A High-Quality Reference Genome for a Parasitic Bivalve with Doubly Uniparental Inheritance (Bivalvia: Unionida).</title>
        <authorList>
            <person name="Smith C.H."/>
        </authorList>
    </citation>
    <scope>NUCLEOTIDE SEQUENCE</scope>
    <source>
        <strain evidence="1">CHS0354</strain>
    </source>
</reference>
<dbReference type="Proteomes" id="UP001195483">
    <property type="component" value="Unassembled WGS sequence"/>
</dbReference>
<protein>
    <submittedName>
        <fullName evidence="1">Uncharacterized protein</fullName>
    </submittedName>
</protein>
<evidence type="ECO:0000313" key="2">
    <source>
        <dbReference type="Proteomes" id="UP001195483"/>
    </source>
</evidence>
<reference evidence="1" key="2">
    <citation type="journal article" date="2021" name="Genome Biol. Evol.">
        <title>Developing a high-quality reference genome for a parasitic bivalve with doubly uniparental inheritance (Bivalvia: Unionida).</title>
        <authorList>
            <person name="Smith C.H."/>
        </authorList>
    </citation>
    <scope>NUCLEOTIDE SEQUENCE</scope>
    <source>
        <strain evidence="1">CHS0354</strain>
        <tissue evidence="1">Mantle</tissue>
    </source>
</reference>
<comment type="caution">
    <text evidence="1">The sequence shown here is derived from an EMBL/GenBank/DDBJ whole genome shotgun (WGS) entry which is preliminary data.</text>
</comment>
<name>A0AAE0WET2_9BIVA</name>
<dbReference type="AlphaFoldDB" id="A0AAE0WET2"/>
<evidence type="ECO:0000313" key="1">
    <source>
        <dbReference type="EMBL" id="KAK3610937.1"/>
    </source>
</evidence>
<reference evidence="1" key="3">
    <citation type="submission" date="2023-05" db="EMBL/GenBank/DDBJ databases">
        <authorList>
            <person name="Smith C.H."/>
        </authorList>
    </citation>
    <scope>NUCLEOTIDE SEQUENCE</scope>
    <source>
        <strain evidence="1">CHS0354</strain>
        <tissue evidence="1">Mantle</tissue>
    </source>
</reference>
<gene>
    <name evidence="1" type="ORF">CHS0354_032659</name>
</gene>
<accession>A0AAE0WET2</accession>
<sequence>MLSVSTAVPVNEAVFYTMARETMDAAGVLSVDMVDGVPSKLPTVDVLVLGMGIVGVENGAFVSGHLRFPLDFGS</sequence>